<evidence type="ECO:0000313" key="2">
    <source>
        <dbReference type="EMBL" id="KAK4243320.1"/>
    </source>
</evidence>
<dbReference type="InterPro" id="IPR001810">
    <property type="entry name" value="F-box_dom"/>
</dbReference>
<dbReference type="AlphaFoldDB" id="A0AAN7HID9"/>
<organism evidence="2 3">
    <name type="scientific">Corynascus novoguineensis</name>
    <dbReference type="NCBI Taxonomy" id="1126955"/>
    <lineage>
        <taxon>Eukaryota</taxon>
        <taxon>Fungi</taxon>
        <taxon>Dikarya</taxon>
        <taxon>Ascomycota</taxon>
        <taxon>Pezizomycotina</taxon>
        <taxon>Sordariomycetes</taxon>
        <taxon>Sordariomycetidae</taxon>
        <taxon>Sordariales</taxon>
        <taxon>Chaetomiaceae</taxon>
        <taxon>Corynascus</taxon>
    </lineage>
</organism>
<dbReference type="PROSITE" id="PS50181">
    <property type="entry name" value="FBOX"/>
    <property type="match status" value="1"/>
</dbReference>
<dbReference type="Proteomes" id="UP001303647">
    <property type="component" value="Unassembled WGS sequence"/>
</dbReference>
<evidence type="ECO:0000313" key="3">
    <source>
        <dbReference type="Proteomes" id="UP001303647"/>
    </source>
</evidence>
<dbReference type="EMBL" id="MU857833">
    <property type="protein sequence ID" value="KAK4243320.1"/>
    <property type="molecule type" value="Genomic_DNA"/>
</dbReference>
<evidence type="ECO:0000259" key="1">
    <source>
        <dbReference type="PROSITE" id="PS50181"/>
    </source>
</evidence>
<reference evidence="2" key="1">
    <citation type="journal article" date="2023" name="Mol. Phylogenet. Evol.">
        <title>Genome-scale phylogeny and comparative genomics of the fungal order Sordariales.</title>
        <authorList>
            <person name="Hensen N."/>
            <person name="Bonometti L."/>
            <person name="Westerberg I."/>
            <person name="Brannstrom I.O."/>
            <person name="Guillou S."/>
            <person name="Cros-Aarteil S."/>
            <person name="Calhoun S."/>
            <person name="Haridas S."/>
            <person name="Kuo A."/>
            <person name="Mondo S."/>
            <person name="Pangilinan J."/>
            <person name="Riley R."/>
            <person name="LaButti K."/>
            <person name="Andreopoulos B."/>
            <person name="Lipzen A."/>
            <person name="Chen C."/>
            <person name="Yan M."/>
            <person name="Daum C."/>
            <person name="Ng V."/>
            <person name="Clum A."/>
            <person name="Steindorff A."/>
            <person name="Ohm R.A."/>
            <person name="Martin F."/>
            <person name="Silar P."/>
            <person name="Natvig D.O."/>
            <person name="Lalanne C."/>
            <person name="Gautier V."/>
            <person name="Ament-Velasquez S.L."/>
            <person name="Kruys A."/>
            <person name="Hutchinson M.I."/>
            <person name="Powell A.J."/>
            <person name="Barry K."/>
            <person name="Miller A.N."/>
            <person name="Grigoriev I.V."/>
            <person name="Debuchy R."/>
            <person name="Gladieux P."/>
            <person name="Hiltunen Thoren M."/>
            <person name="Johannesson H."/>
        </authorList>
    </citation>
    <scope>NUCLEOTIDE SEQUENCE</scope>
    <source>
        <strain evidence="2">CBS 359.72</strain>
    </source>
</reference>
<protein>
    <recommendedName>
        <fullName evidence="1">F-box domain-containing protein</fullName>
    </recommendedName>
</protein>
<accession>A0AAN7HID9</accession>
<name>A0AAN7HID9_9PEZI</name>
<sequence length="263" mass="29937">MVIAGLIGKSDVPRYPVYDKASESWTFHVHADCWELVSCRAPDPIACATAFCRLLISTDRCSDKLYHVSRAYVSARGSARSATGNGRNSRRVSMRRLESFDGLEAELGLDHLPTVHEPVSLEQLGVYAPPLTRNIAWPSKAAKDPFSSLPTEIVQHIIEHTPTSDLLNLRLASRAVACISGPAHLPRSFWRSRFVPPFEMGFALAERVDERLDWRAMYFLLKRALRRQCVVYPRMESPLLTRLAKRRFWWERLERVTQMGKAS</sequence>
<comment type="caution">
    <text evidence="2">The sequence shown here is derived from an EMBL/GenBank/DDBJ whole genome shotgun (WGS) entry which is preliminary data.</text>
</comment>
<feature type="domain" description="F-box" evidence="1">
    <location>
        <begin position="143"/>
        <end position="193"/>
    </location>
</feature>
<dbReference type="InterPro" id="IPR036047">
    <property type="entry name" value="F-box-like_dom_sf"/>
</dbReference>
<keyword evidence="3" id="KW-1185">Reference proteome</keyword>
<reference evidence="2" key="2">
    <citation type="submission" date="2023-05" db="EMBL/GenBank/DDBJ databases">
        <authorList>
            <consortium name="Lawrence Berkeley National Laboratory"/>
            <person name="Steindorff A."/>
            <person name="Hensen N."/>
            <person name="Bonometti L."/>
            <person name="Westerberg I."/>
            <person name="Brannstrom I.O."/>
            <person name="Guillou S."/>
            <person name="Cros-Aarteil S."/>
            <person name="Calhoun S."/>
            <person name="Haridas S."/>
            <person name="Kuo A."/>
            <person name="Mondo S."/>
            <person name="Pangilinan J."/>
            <person name="Riley R."/>
            <person name="Labutti K."/>
            <person name="Andreopoulos B."/>
            <person name="Lipzen A."/>
            <person name="Chen C."/>
            <person name="Yanf M."/>
            <person name="Daum C."/>
            <person name="Ng V."/>
            <person name="Clum A."/>
            <person name="Ohm R."/>
            <person name="Martin F."/>
            <person name="Silar P."/>
            <person name="Natvig D."/>
            <person name="Lalanne C."/>
            <person name="Gautier V."/>
            <person name="Ament-Velasquez S.L."/>
            <person name="Kruys A."/>
            <person name="Hutchinson M.I."/>
            <person name="Powell A.J."/>
            <person name="Barry K."/>
            <person name="Miller A.N."/>
            <person name="Grigoriev I.V."/>
            <person name="Debuchy R."/>
            <person name="Gladieux P."/>
            <person name="Thoren M.H."/>
            <person name="Johannesson H."/>
        </authorList>
    </citation>
    <scope>NUCLEOTIDE SEQUENCE</scope>
    <source>
        <strain evidence="2">CBS 359.72</strain>
    </source>
</reference>
<proteinExistence type="predicted"/>
<gene>
    <name evidence="2" type="ORF">C7999DRAFT_18313</name>
</gene>
<dbReference type="Pfam" id="PF00646">
    <property type="entry name" value="F-box"/>
    <property type="match status" value="1"/>
</dbReference>
<dbReference type="SUPFAM" id="SSF81383">
    <property type="entry name" value="F-box domain"/>
    <property type="match status" value="1"/>
</dbReference>